<dbReference type="Pfam" id="PF00505">
    <property type="entry name" value="HMG_box"/>
    <property type="match status" value="1"/>
</dbReference>
<gene>
    <name evidence="16" type="ORF">COCON_G00036720</name>
</gene>
<proteinExistence type="predicted"/>
<accession>A0A9Q1DZT6</accession>
<dbReference type="PANTHER" id="PTHR48112:SF36">
    <property type="entry name" value="TRANSCRIPTION FACTOR A, MITOCHONDRIAL"/>
    <property type="match status" value="1"/>
</dbReference>
<keyword evidence="8" id="KW-0010">Activator</keyword>
<dbReference type="SMART" id="SM00398">
    <property type="entry name" value="HMG"/>
    <property type="match status" value="2"/>
</dbReference>
<reference evidence="16" key="1">
    <citation type="journal article" date="2023" name="Science">
        <title>Genome structures resolve the early diversification of teleost fishes.</title>
        <authorList>
            <person name="Parey E."/>
            <person name="Louis A."/>
            <person name="Montfort J."/>
            <person name="Bouchez O."/>
            <person name="Roques C."/>
            <person name="Iampietro C."/>
            <person name="Lluch J."/>
            <person name="Castinel A."/>
            <person name="Donnadieu C."/>
            <person name="Desvignes T."/>
            <person name="Floi Bucao C."/>
            <person name="Jouanno E."/>
            <person name="Wen M."/>
            <person name="Mejri S."/>
            <person name="Dirks R."/>
            <person name="Jansen H."/>
            <person name="Henkel C."/>
            <person name="Chen W.J."/>
            <person name="Zahm M."/>
            <person name="Cabau C."/>
            <person name="Klopp C."/>
            <person name="Thompson A.W."/>
            <person name="Robinson-Rechavi M."/>
            <person name="Braasch I."/>
            <person name="Lecointre G."/>
            <person name="Bobe J."/>
            <person name="Postlethwait J.H."/>
            <person name="Berthelot C."/>
            <person name="Roest Crollius H."/>
            <person name="Guiguen Y."/>
        </authorList>
    </citation>
    <scope>NUCLEOTIDE SEQUENCE</scope>
    <source>
        <strain evidence="16">Concon-B</strain>
    </source>
</reference>
<dbReference type="GO" id="GO:0042645">
    <property type="term" value="C:mitochondrial nucleoid"/>
    <property type="evidence" value="ECO:0007669"/>
    <property type="project" value="UniProtKB-SubCell"/>
</dbReference>
<keyword evidence="7" id="KW-0496">Mitochondrion</keyword>
<evidence type="ECO:0000256" key="6">
    <source>
        <dbReference type="ARBA" id="ARBA00023125"/>
    </source>
</evidence>
<evidence type="ECO:0000256" key="1">
    <source>
        <dbReference type="ARBA" id="ARBA00004436"/>
    </source>
</evidence>
<dbReference type="PROSITE" id="PS50118">
    <property type="entry name" value="HMG_BOX_2"/>
    <property type="match status" value="2"/>
</dbReference>
<dbReference type="EMBL" id="JAFJMO010000002">
    <property type="protein sequence ID" value="KAJ8284822.1"/>
    <property type="molecule type" value="Genomic_DNA"/>
</dbReference>
<feature type="DNA-binding region" description="HMG box" evidence="14">
    <location>
        <begin position="129"/>
        <end position="192"/>
    </location>
</feature>
<dbReference type="Proteomes" id="UP001152803">
    <property type="component" value="Unassembled WGS sequence"/>
</dbReference>
<dbReference type="InterPro" id="IPR050342">
    <property type="entry name" value="HMGB"/>
</dbReference>
<evidence type="ECO:0000256" key="2">
    <source>
        <dbReference type="ARBA" id="ARBA00022553"/>
    </source>
</evidence>
<dbReference type="SUPFAM" id="SSF47095">
    <property type="entry name" value="HMG-box"/>
    <property type="match status" value="2"/>
</dbReference>
<evidence type="ECO:0000256" key="5">
    <source>
        <dbReference type="ARBA" id="ARBA00023015"/>
    </source>
</evidence>
<dbReference type="OrthoDB" id="5550281at2759"/>
<keyword evidence="10" id="KW-1135">Mitochondrion nucleoid</keyword>
<keyword evidence="5" id="KW-0805">Transcription regulation</keyword>
<keyword evidence="14" id="KW-0539">Nucleus</keyword>
<sequence>MAVVSSFARCTVAVCKSFSATLAPPPKRPMTAYLRFVKQQFPLVYRQYPDLKARGVIATIAKQWNALPPEQKRPIQEASQAEVAQYQMDLMQYKSQLSPAQLAALKRPKDLIKKKKKMYRKDVRKLGKPKLVRSPFNYFVGVRFHDFPGTKKERFTSLVDTWKNLPHSQKTVFLKLADDDKIRYEKETTVWEETMTKMGRTDLVRAHMKPKAKRK</sequence>
<evidence type="ECO:0000256" key="3">
    <source>
        <dbReference type="ARBA" id="ARBA00022737"/>
    </source>
</evidence>
<evidence type="ECO:0000256" key="11">
    <source>
        <dbReference type="ARBA" id="ARBA00040582"/>
    </source>
</evidence>
<organism evidence="16 17">
    <name type="scientific">Conger conger</name>
    <name type="common">Conger eel</name>
    <name type="synonym">Muraena conger</name>
    <dbReference type="NCBI Taxonomy" id="82655"/>
    <lineage>
        <taxon>Eukaryota</taxon>
        <taxon>Metazoa</taxon>
        <taxon>Chordata</taxon>
        <taxon>Craniata</taxon>
        <taxon>Vertebrata</taxon>
        <taxon>Euteleostomi</taxon>
        <taxon>Actinopterygii</taxon>
        <taxon>Neopterygii</taxon>
        <taxon>Teleostei</taxon>
        <taxon>Anguilliformes</taxon>
        <taxon>Congridae</taxon>
        <taxon>Conger</taxon>
    </lineage>
</organism>
<keyword evidence="6 14" id="KW-0238">DNA-binding</keyword>
<evidence type="ECO:0000256" key="10">
    <source>
        <dbReference type="ARBA" id="ARBA00023271"/>
    </source>
</evidence>
<keyword evidence="17" id="KW-1185">Reference proteome</keyword>
<evidence type="ECO:0000259" key="15">
    <source>
        <dbReference type="PROSITE" id="PS50118"/>
    </source>
</evidence>
<name>A0A9Q1DZT6_CONCO</name>
<keyword evidence="3" id="KW-0677">Repeat</keyword>
<comment type="function">
    <text evidence="12">Binds to the mitochondrial light strand promoter and functions in mitochondrial transcription regulation. Component of the mitochondrial transcription initiation complex, composed at least of TFB2M, TFAM and POLRMT that is required for basal transcription of mitochondrial DNA. In this complex, TFAM recruits POLRMT to a specific promoter whereas TFB2M induces structural changes in POLRMT to enable promoter opening and trapping of the DNA non-template strand. Required for accurate and efficient promoter recognition by the mitochondrial RNA polymerase. Promotes transcription initiation from the HSP1 and the light strand promoter by binding immediately upstream of transcriptional start sites. Is able to unwind DNA. Bends the mitochondrial light strand promoter DNA into a U-turn shape via its HMG boxes. Required for maintenance of normal levels of mitochondrial DNA. May play a role in organizing and compacting mitochondrial DNA.</text>
</comment>
<dbReference type="InterPro" id="IPR009071">
    <property type="entry name" value="HMG_box_dom"/>
</dbReference>
<evidence type="ECO:0000313" key="16">
    <source>
        <dbReference type="EMBL" id="KAJ8284822.1"/>
    </source>
</evidence>
<evidence type="ECO:0000256" key="14">
    <source>
        <dbReference type="PROSITE-ProRule" id="PRU00267"/>
    </source>
</evidence>
<dbReference type="InterPro" id="IPR036910">
    <property type="entry name" value="HMG_box_dom_sf"/>
</dbReference>
<evidence type="ECO:0000256" key="7">
    <source>
        <dbReference type="ARBA" id="ARBA00023128"/>
    </source>
</evidence>
<feature type="DNA-binding region" description="HMG box" evidence="14">
    <location>
        <begin position="26"/>
        <end position="94"/>
    </location>
</feature>
<keyword evidence="2" id="KW-0597">Phosphoprotein</keyword>
<dbReference type="GO" id="GO:0003677">
    <property type="term" value="F:DNA binding"/>
    <property type="evidence" value="ECO:0007669"/>
    <property type="project" value="UniProtKB-UniRule"/>
</dbReference>
<dbReference type="AlphaFoldDB" id="A0A9Q1DZT6"/>
<keyword evidence="4" id="KW-0809">Transit peptide</keyword>
<keyword evidence="9" id="KW-0804">Transcription</keyword>
<protein>
    <recommendedName>
        <fullName evidence="11">Transcription factor A, mitochondrial</fullName>
    </recommendedName>
</protein>
<dbReference type="GO" id="GO:0005634">
    <property type="term" value="C:nucleus"/>
    <property type="evidence" value="ECO:0007669"/>
    <property type="project" value="UniProtKB-UniRule"/>
</dbReference>
<comment type="subcellular location">
    <subcellularLocation>
        <location evidence="1">Mitochondrion matrix</location>
        <location evidence="1">Mitochondrion nucleoid</location>
    </subcellularLocation>
</comment>
<comment type="subunit">
    <text evidence="13">Monomer; binds DNA as a monomer. Homodimer. Component of the mitochondrial transcription initiation complex, composed at least of TFB2M, TFAM and POLRMT. In this complex TFAM recruits POLRMT to the promoter whereas TFB2M induces structural changes in POLRMT to enable promoter opening and trapping of the DNA non-template strand. Upon metabolic stress, forms a complex composed of FOXO3, SIRT3, TFAM and POLRMT. Interacts with TFB1M and TFB2M. Interacts with CLPX; this enhances DNA-binding.</text>
</comment>
<evidence type="ECO:0000256" key="9">
    <source>
        <dbReference type="ARBA" id="ARBA00023163"/>
    </source>
</evidence>
<comment type="caution">
    <text evidence="16">The sequence shown here is derived from an EMBL/GenBank/DDBJ whole genome shotgun (WGS) entry which is preliminary data.</text>
</comment>
<evidence type="ECO:0000256" key="8">
    <source>
        <dbReference type="ARBA" id="ARBA00023159"/>
    </source>
</evidence>
<dbReference type="PANTHER" id="PTHR48112">
    <property type="entry name" value="HIGH MOBILITY GROUP PROTEIN DSP1"/>
    <property type="match status" value="1"/>
</dbReference>
<dbReference type="Gene3D" id="1.10.30.10">
    <property type="entry name" value="High mobility group box domain"/>
    <property type="match status" value="2"/>
</dbReference>
<feature type="domain" description="HMG box" evidence="15">
    <location>
        <begin position="129"/>
        <end position="192"/>
    </location>
</feature>
<evidence type="ECO:0000256" key="12">
    <source>
        <dbReference type="ARBA" id="ARBA00045216"/>
    </source>
</evidence>
<evidence type="ECO:0000256" key="13">
    <source>
        <dbReference type="ARBA" id="ARBA00046467"/>
    </source>
</evidence>
<feature type="domain" description="HMG box" evidence="15">
    <location>
        <begin position="26"/>
        <end position="94"/>
    </location>
</feature>
<evidence type="ECO:0000256" key="4">
    <source>
        <dbReference type="ARBA" id="ARBA00022946"/>
    </source>
</evidence>
<evidence type="ECO:0000313" key="17">
    <source>
        <dbReference type="Proteomes" id="UP001152803"/>
    </source>
</evidence>
<dbReference type="GO" id="GO:0006357">
    <property type="term" value="P:regulation of transcription by RNA polymerase II"/>
    <property type="evidence" value="ECO:0007669"/>
    <property type="project" value="TreeGrafter"/>
</dbReference>